<feature type="transmembrane region" description="Helical" evidence="5">
    <location>
        <begin position="86"/>
        <end position="104"/>
    </location>
</feature>
<proteinExistence type="predicted"/>
<comment type="subcellular location">
    <subcellularLocation>
        <location evidence="1">Membrane</location>
        <topology evidence="1">Multi-pass membrane protein</topology>
    </subcellularLocation>
</comment>
<dbReference type="PANTHER" id="PTHR23501:SF197">
    <property type="entry name" value="COMD"/>
    <property type="match status" value="1"/>
</dbReference>
<evidence type="ECO:0000256" key="5">
    <source>
        <dbReference type="SAM" id="Phobius"/>
    </source>
</evidence>
<dbReference type="InterPro" id="IPR011701">
    <property type="entry name" value="MFS"/>
</dbReference>
<evidence type="ECO:0000256" key="2">
    <source>
        <dbReference type="ARBA" id="ARBA00022692"/>
    </source>
</evidence>
<feature type="transmembrane region" description="Helical" evidence="5">
    <location>
        <begin position="444"/>
        <end position="465"/>
    </location>
</feature>
<feature type="transmembrane region" description="Helical" evidence="5">
    <location>
        <begin position="110"/>
        <end position="131"/>
    </location>
</feature>
<comment type="caution">
    <text evidence="7">The sequence shown here is derived from an EMBL/GenBank/DDBJ whole genome shotgun (WGS) entry which is preliminary data.</text>
</comment>
<evidence type="ECO:0000256" key="4">
    <source>
        <dbReference type="ARBA" id="ARBA00023136"/>
    </source>
</evidence>
<dbReference type="EMBL" id="JACHOO010000005">
    <property type="protein sequence ID" value="MBB5753459.1"/>
    <property type="molecule type" value="Genomic_DNA"/>
</dbReference>
<feature type="transmembrane region" description="Helical" evidence="5">
    <location>
        <begin position="168"/>
        <end position="193"/>
    </location>
</feature>
<feature type="transmembrane region" description="Helical" evidence="5">
    <location>
        <begin position="143"/>
        <end position="162"/>
    </location>
</feature>
<feature type="transmembrane region" description="Helical" evidence="5">
    <location>
        <begin position="367"/>
        <end position="386"/>
    </location>
</feature>
<accession>A0A7W9L2E9</accession>
<feature type="transmembrane region" description="Helical" evidence="5">
    <location>
        <begin position="309"/>
        <end position="328"/>
    </location>
</feature>
<dbReference type="InterPro" id="IPR036259">
    <property type="entry name" value="MFS_trans_sf"/>
</dbReference>
<feature type="transmembrane region" description="Helical" evidence="5">
    <location>
        <begin position="340"/>
        <end position="361"/>
    </location>
</feature>
<sequence length="484" mass="49429">MTAGPFSEPAGDVVRRERLVLLAALMTLFLAALEQTIVAPAMADIGADLGDAHLLPWVATGYLLAVTAVSPILGALADIVGRRPTLFLSLGLFLAGSVLAALSFDMMMLIGARIVQGAGAGGLISLPFVVIADKVPVTRRAAYSAYVSTMFAIATLLGPPGGGVLAQYFHWSAVFWINLPLGGAAFVALALHLEEDPTTRRARKIDFTGALLLVVAAGASVLALDVHAGLIAFPVSGTGLTVLALLAWLGFALRMATARAPLVPLQVMTDRTILLSSIGLMACQGSNIGLSLYLPLYFQSRLGLSASEAGFATLGMLGGITIGAYLPARMLARSRRYRTLTVIASFATLLASLLLALVFALVPTLGAVIVATAAMGFGIGVLYPVFQVATQNAAGRDKVGAAVGLLSFMRAAGGSIGVATTGTIAVAIGLTGEAAGLAGPQASAWPLALVPAAMMLACFIAMLALPDRELGDRPPASAGPEGAV</sequence>
<feature type="transmembrane region" description="Helical" evidence="5">
    <location>
        <begin position="59"/>
        <end position="79"/>
    </location>
</feature>
<feature type="domain" description="Major facilitator superfamily (MFS) profile" evidence="6">
    <location>
        <begin position="20"/>
        <end position="469"/>
    </location>
</feature>
<keyword evidence="2 5" id="KW-0812">Transmembrane</keyword>
<evidence type="ECO:0000259" key="6">
    <source>
        <dbReference type="PROSITE" id="PS50850"/>
    </source>
</evidence>
<keyword evidence="4 5" id="KW-0472">Membrane</keyword>
<dbReference type="SUPFAM" id="SSF103473">
    <property type="entry name" value="MFS general substrate transporter"/>
    <property type="match status" value="1"/>
</dbReference>
<dbReference type="GO" id="GO:0005886">
    <property type="term" value="C:plasma membrane"/>
    <property type="evidence" value="ECO:0007669"/>
    <property type="project" value="TreeGrafter"/>
</dbReference>
<evidence type="ECO:0000256" key="3">
    <source>
        <dbReference type="ARBA" id="ARBA00022989"/>
    </source>
</evidence>
<protein>
    <submittedName>
        <fullName evidence="7">MFS family permease</fullName>
    </submittedName>
</protein>
<dbReference type="InterPro" id="IPR005829">
    <property type="entry name" value="Sugar_transporter_CS"/>
</dbReference>
<reference evidence="7 8" key="1">
    <citation type="submission" date="2020-08" db="EMBL/GenBank/DDBJ databases">
        <title>Genomic Encyclopedia of Type Strains, Phase IV (KMG-IV): sequencing the most valuable type-strain genomes for metagenomic binning, comparative biology and taxonomic classification.</title>
        <authorList>
            <person name="Goeker M."/>
        </authorList>
    </citation>
    <scope>NUCLEOTIDE SEQUENCE [LARGE SCALE GENOMIC DNA]</scope>
    <source>
        <strain evidence="7 8">DSM 16268</strain>
    </source>
</reference>
<keyword evidence="8" id="KW-1185">Reference proteome</keyword>
<dbReference type="AlphaFoldDB" id="A0A7W9L2E9"/>
<dbReference type="Gene3D" id="1.20.1250.20">
    <property type="entry name" value="MFS general substrate transporter like domains"/>
    <property type="match status" value="1"/>
</dbReference>
<name>A0A7W9L2E9_9HYPH</name>
<feature type="transmembrane region" description="Helical" evidence="5">
    <location>
        <begin position="273"/>
        <end position="297"/>
    </location>
</feature>
<evidence type="ECO:0000256" key="1">
    <source>
        <dbReference type="ARBA" id="ARBA00004141"/>
    </source>
</evidence>
<dbReference type="CDD" id="cd17502">
    <property type="entry name" value="MFS_Azr1_MDR_like"/>
    <property type="match status" value="1"/>
</dbReference>
<dbReference type="Gene3D" id="1.20.1720.10">
    <property type="entry name" value="Multidrug resistance protein D"/>
    <property type="match status" value="1"/>
</dbReference>
<dbReference type="Proteomes" id="UP000523821">
    <property type="component" value="Unassembled WGS sequence"/>
</dbReference>
<feature type="transmembrane region" description="Helical" evidence="5">
    <location>
        <begin position="205"/>
        <end position="224"/>
    </location>
</feature>
<dbReference type="RefSeq" id="WP_183856330.1">
    <property type="nucleotide sequence ID" value="NZ_JACHOO010000005.1"/>
</dbReference>
<evidence type="ECO:0000313" key="7">
    <source>
        <dbReference type="EMBL" id="MBB5753459.1"/>
    </source>
</evidence>
<dbReference type="PROSITE" id="PS00216">
    <property type="entry name" value="SUGAR_TRANSPORT_1"/>
    <property type="match status" value="1"/>
</dbReference>
<keyword evidence="3 5" id="KW-1133">Transmembrane helix</keyword>
<dbReference type="PROSITE" id="PS50850">
    <property type="entry name" value="MFS"/>
    <property type="match status" value="1"/>
</dbReference>
<dbReference type="PANTHER" id="PTHR23501">
    <property type="entry name" value="MAJOR FACILITATOR SUPERFAMILY"/>
    <property type="match status" value="1"/>
</dbReference>
<evidence type="ECO:0000313" key="8">
    <source>
        <dbReference type="Proteomes" id="UP000523821"/>
    </source>
</evidence>
<dbReference type="InterPro" id="IPR020846">
    <property type="entry name" value="MFS_dom"/>
</dbReference>
<feature type="transmembrane region" description="Helical" evidence="5">
    <location>
        <begin position="230"/>
        <end position="253"/>
    </location>
</feature>
<feature type="transmembrane region" description="Helical" evidence="5">
    <location>
        <begin position="407"/>
        <end position="432"/>
    </location>
</feature>
<organism evidence="7 8">
    <name type="scientific">Prosthecomicrobium pneumaticum</name>
    <dbReference type="NCBI Taxonomy" id="81895"/>
    <lineage>
        <taxon>Bacteria</taxon>
        <taxon>Pseudomonadati</taxon>
        <taxon>Pseudomonadota</taxon>
        <taxon>Alphaproteobacteria</taxon>
        <taxon>Hyphomicrobiales</taxon>
        <taxon>Kaistiaceae</taxon>
        <taxon>Prosthecomicrobium</taxon>
    </lineage>
</organism>
<dbReference type="Pfam" id="PF07690">
    <property type="entry name" value="MFS_1"/>
    <property type="match status" value="1"/>
</dbReference>
<dbReference type="GO" id="GO:0022857">
    <property type="term" value="F:transmembrane transporter activity"/>
    <property type="evidence" value="ECO:0007669"/>
    <property type="project" value="InterPro"/>
</dbReference>
<gene>
    <name evidence="7" type="ORF">GGQ63_002529</name>
</gene>